<dbReference type="Gene3D" id="2.40.50.90">
    <property type="match status" value="1"/>
</dbReference>
<evidence type="ECO:0000256" key="1">
    <source>
        <dbReference type="SAM" id="Coils"/>
    </source>
</evidence>
<evidence type="ECO:0008006" key="4">
    <source>
        <dbReference type="Google" id="ProtNLM"/>
    </source>
</evidence>
<dbReference type="InterPro" id="IPR035437">
    <property type="entry name" value="SNase_OB-fold_sf"/>
</dbReference>
<sequence>MKKWLGWTGVVVLALLGLVVLAGQEPAKVQSGVYLCSAVESPSLLQVEGVGTVRLIGVQVTEGTPEASKALELVKKLAEGKLVRIDVCSVRPKDEQGNVRAEVFYAEKGQWFSLNRRLIREGLAKLVAEPDCHINFATWQPSKPKAAPPKVTKKTQAQRERKVAAVPPSLRAVPRVKQEAPKPQPVLTRRSVEDIALRTIAVPIAFRDSLLAAEQRVIQTSANLNAWREVRWRIDTLQRALLPVAAKAQLTPWRFSQLVLRGQPSPLVAGELNPVFASIGGEPFPQRIIRLGLTNRKETLAELLNWFPDIRQQLLQRLRTLGAQLVGGTAVATTVGAGPMVGGPGAPMGGPPMGGGPMMGGPGMMGGPMMGGPGAPMGGPPMAGPALIGPEAAEMAMGAVPGGPGGPMGGPPMGMGAMPGMGMAGAGGAAPAAAGAVSNFYRYLELARTGMIDPEFAAICVLALEAYKEQVDEQIRLATAEYQRAREEWAELKEIIVRELKKLAATPLRR</sequence>
<name>A0ABT2ENC1_9BACT</name>
<feature type="coiled-coil region" evidence="1">
    <location>
        <begin position="468"/>
        <end position="495"/>
    </location>
</feature>
<dbReference type="Proteomes" id="UP001204798">
    <property type="component" value="Unassembled WGS sequence"/>
</dbReference>
<keyword evidence="1" id="KW-0175">Coiled coil</keyword>
<keyword evidence="3" id="KW-1185">Reference proteome</keyword>
<reference evidence="2 3" key="1">
    <citation type="submission" date="2022-08" db="EMBL/GenBank/DDBJ databases">
        <title>Bacterial and archaeal communities from various locations to study Microbial Dark Matter (Phase II).</title>
        <authorList>
            <person name="Stepanauskas R."/>
        </authorList>
    </citation>
    <scope>NUCLEOTIDE SEQUENCE [LARGE SCALE GENOMIC DNA]</scope>
    <source>
        <strain evidence="2 3">PD1</strain>
    </source>
</reference>
<dbReference type="RefSeq" id="WP_259094178.1">
    <property type="nucleotide sequence ID" value="NZ_CP130454.1"/>
</dbReference>
<proteinExistence type="predicted"/>
<protein>
    <recommendedName>
        <fullName evidence="4">TNase-like domain-containing protein</fullName>
    </recommendedName>
</protein>
<comment type="caution">
    <text evidence="2">The sequence shown here is derived from an EMBL/GenBank/DDBJ whole genome shotgun (WGS) entry which is preliminary data.</text>
</comment>
<dbReference type="EMBL" id="JANUCP010000001">
    <property type="protein sequence ID" value="MCS3918418.1"/>
    <property type="molecule type" value="Genomic_DNA"/>
</dbReference>
<gene>
    <name evidence="2" type="ORF">M2350_000815</name>
</gene>
<dbReference type="SUPFAM" id="SSF50199">
    <property type="entry name" value="Staphylococcal nuclease"/>
    <property type="match status" value="1"/>
</dbReference>
<evidence type="ECO:0000313" key="2">
    <source>
        <dbReference type="EMBL" id="MCS3918418.1"/>
    </source>
</evidence>
<accession>A0ABT2ENC1</accession>
<evidence type="ECO:0000313" key="3">
    <source>
        <dbReference type="Proteomes" id="UP001204798"/>
    </source>
</evidence>
<organism evidence="2 3">
    <name type="scientific">Candidatus Fervidibacter sacchari</name>
    <dbReference type="NCBI Taxonomy" id="1448929"/>
    <lineage>
        <taxon>Bacteria</taxon>
        <taxon>Candidatus Fervidibacterota</taxon>
        <taxon>Candidatus Fervidibacter</taxon>
    </lineage>
</organism>